<dbReference type="InterPro" id="IPR017900">
    <property type="entry name" value="4Fe4S_Fe_S_CS"/>
</dbReference>
<feature type="domain" description="4Fe-4S ferredoxin-type" evidence="5">
    <location>
        <begin position="3"/>
        <end position="22"/>
    </location>
</feature>
<keyword evidence="3" id="KW-0408">Iron</keyword>
<keyword evidence="2" id="KW-0479">Metal-binding</keyword>
<protein>
    <submittedName>
        <fullName evidence="6">Hydrogenase 4, 4Fe-4S subunit</fullName>
    </submittedName>
</protein>
<evidence type="ECO:0000259" key="5">
    <source>
        <dbReference type="PROSITE" id="PS51379"/>
    </source>
</evidence>
<dbReference type="CDD" id="cd10554">
    <property type="entry name" value="HycB_like"/>
    <property type="match status" value="1"/>
</dbReference>
<dbReference type="GO" id="GO:0051539">
    <property type="term" value="F:4 iron, 4 sulfur cluster binding"/>
    <property type="evidence" value="ECO:0007669"/>
    <property type="project" value="UniProtKB-KW"/>
</dbReference>
<dbReference type="InterPro" id="IPR050294">
    <property type="entry name" value="RnfB_subfamily"/>
</dbReference>
<reference evidence="6" key="1">
    <citation type="submission" date="2016-08" db="EMBL/GenBank/DDBJ databases">
        <authorList>
            <person name="Seilhamer J.J."/>
        </authorList>
    </citation>
    <scope>NUCLEOTIDE SEQUENCE</scope>
    <source>
        <strain evidence="6">86-1</strain>
    </source>
</reference>
<dbReference type="AlphaFoldDB" id="A0A212L0D2"/>
<dbReference type="Gene3D" id="3.30.70.20">
    <property type="match status" value="2"/>
</dbReference>
<keyword evidence="4" id="KW-0411">Iron-sulfur</keyword>
<dbReference type="SUPFAM" id="SSF54862">
    <property type="entry name" value="4Fe-4S ferredoxins"/>
    <property type="match status" value="1"/>
</dbReference>
<dbReference type="PROSITE" id="PS00198">
    <property type="entry name" value="4FE4S_FER_1"/>
    <property type="match status" value="1"/>
</dbReference>
<accession>A0A212L0D2</accession>
<name>A0A212L0D2_9BACT</name>
<dbReference type="EMBL" id="FMJC01000001">
    <property type="protein sequence ID" value="SCM70966.1"/>
    <property type="molecule type" value="Genomic_DNA"/>
</dbReference>
<dbReference type="Pfam" id="PF12838">
    <property type="entry name" value="Fer4_7"/>
    <property type="match status" value="1"/>
</dbReference>
<organism evidence="6">
    <name type="scientific">uncultured Desulfovibrio sp</name>
    <dbReference type="NCBI Taxonomy" id="167968"/>
    <lineage>
        <taxon>Bacteria</taxon>
        <taxon>Pseudomonadati</taxon>
        <taxon>Thermodesulfobacteriota</taxon>
        <taxon>Desulfovibrionia</taxon>
        <taxon>Desulfovibrionales</taxon>
        <taxon>Desulfovibrionaceae</taxon>
        <taxon>Desulfovibrio</taxon>
        <taxon>environmental samples</taxon>
    </lineage>
</organism>
<dbReference type="PANTHER" id="PTHR42859">
    <property type="entry name" value="OXIDOREDUCTASE"/>
    <property type="match status" value="1"/>
</dbReference>
<feature type="domain" description="4Fe-4S ferredoxin-type" evidence="5">
    <location>
        <begin position="73"/>
        <end position="102"/>
    </location>
</feature>
<evidence type="ECO:0000256" key="1">
    <source>
        <dbReference type="ARBA" id="ARBA00022485"/>
    </source>
</evidence>
<dbReference type="PANTHER" id="PTHR42859:SF16">
    <property type="entry name" value="FORMATE HYDROGENLYASE SUBUNIT 2-RELATED"/>
    <property type="match status" value="1"/>
</dbReference>
<evidence type="ECO:0000313" key="6">
    <source>
        <dbReference type="EMBL" id="SCM70966.1"/>
    </source>
</evidence>
<keyword evidence="1" id="KW-0004">4Fe-4S</keyword>
<proteinExistence type="predicted"/>
<gene>
    <name evidence="6" type="primary">hyfA</name>
    <name evidence="6" type="ORF">KL86DES1_10748</name>
</gene>
<evidence type="ECO:0000256" key="3">
    <source>
        <dbReference type="ARBA" id="ARBA00023004"/>
    </source>
</evidence>
<evidence type="ECO:0000256" key="4">
    <source>
        <dbReference type="ARBA" id="ARBA00023014"/>
    </source>
</evidence>
<dbReference type="InterPro" id="IPR017896">
    <property type="entry name" value="4Fe4S_Fe-S-bd"/>
</dbReference>
<evidence type="ECO:0000256" key="2">
    <source>
        <dbReference type="ARBA" id="ARBA00022723"/>
    </source>
</evidence>
<dbReference type="RefSeq" id="WP_179979547.1">
    <property type="nucleotide sequence ID" value="NZ_LT608333.1"/>
</dbReference>
<dbReference type="PROSITE" id="PS51379">
    <property type="entry name" value="4FE4S_FER_2"/>
    <property type="match status" value="2"/>
</dbReference>
<sequence length="209" mass="22547">MNHFIFADPVKCIGCNTCMAACSLVHEQQGLLGRPRLEVMRYGNGTAPVSCRHCEDMPCAKVCPVNAITATGHSVHINESNCIGCKLCGLACPFGAIAPAADRPAGHPEVYEHYVPEEELADAPGSNYSMPPFLAWNVGRRTVAVKCDLCYFRSTPACVEACPTMALRLVDEKTLAELQNSKRIATLEMEKHDDKAVPAATTMSGVQHA</sequence>
<dbReference type="GO" id="GO:0046872">
    <property type="term" value="F:metal ion binding"/>
    <property type="evidence" value="ECO:0007669"/>
    <property type="project" value="UniProtKB-KW"/>
</dbReference>